<sequence length="485" mass="54719">MNQVHDPLATKLPAEVVSTIFTNFAPITVSRDYGIPVNRPEDMHSGMERTTPLLLAAVCTAWRALAWSTPQLWSTISVDISCVNGAVVDILREWLNRSGDLPLYIEIHADLEIDYHKLDRHEISNVFAEYAPRWFYMELNTALNFFSYIHPSIADARILSTLKVETFSFSETLDFHGIPNLKTIPMDVFPVGKLTNLNWKNLTTVEGGFRHIDLLFELLSDASCLTHLIFYLMSSINGHNAQTTRNTAVQHDHLTYLNISTWTKPMDFALPWLKFPFLEHLVVPKQTAVVVDLVFSSGCALKTLDTYVTSDDPAYDTLLIPFLEAIPSLESMGLIDGYSGSSDPVLSRLSKSTDIKNQESSLHSSPFLPNLKTLYITYIQIYWSRVLDLLPAYPDDIGSSTSAIRGSETTPEKNPTFRPLRTLHIRLWSYKDSEPIDLDTAQRIQYAINHSSVEVTIALLSRSSNKRIPLQTFLQRSLSPSVQPV</sequence>
<dbReference type="OrthoDB" id="2269034at2759"/>
<dbReference type="SUPFAM" id="SSF52047">
    <property type="entry name" value="RNI-like"/>
    <property type="match status" value="1"/>
</dbReference>
<dbReference type="AlphaFoldDB" id="A0A9P5Z9S1"/>
<keyword evidence="2" id="KW-1185">Reference proteome</keyword>
<evidence type="ECO:0008006" key="3">
    <source>
        <dbReference type="Google" id="ProtNLM"/>
    </source>
</evidence>
<evidence type="ECO:0000313" key="1">
    <source>
        <dbReference type="EMBL" id="KAF9484098.1"/>
    </source>
</evidence>
<gene>
    <name evidence="1" type="ORF">BDN70DRAFT_952969</name>
</gene>
<reference evidence="1" key="1">
    <citation type="submission" date="2020-11" db="EMBL/GenBank/DDBJ databases">
        <authorList>
            <consortium name="DOE Joint Genome Institute"/>
            <person name="Ahrendt S."/>
            <person name="Riley R."/>
            <person name="Andreopoulos W."/>
            <person name="Labutti K."/>
            <person name="Pangilinan J."/>
            <person name="Ruiz-Duenas F.J."/>
            <person name="Barrasa J.M."/>
            <person name="Sanchez-Garcia M."/>
            <person name="Camarero S."/>
            <person name="Miyauchi S."/>
            <person name="Serrano A."/>
            <person name="Linde D."/>
            <person name="Babiker R."/>
            <person name="Drula E."/>
            <person name="Ayuso-Fernandez I."/>
            <person name="Pacheco R."/>
            <person name="Padilla G."/>
            <person name="Ferreira P."/>
            <person name="Barriuso J."/>
            <person name="Kellner H."/>
            <person name="Castanera R."/>
            <person name="Alfaro M."/>
            <person name="Ramirez L."/>
            <person name="Pisabarro A.G."/>
            <person name="Kuo A."/>
            <person name="Tritt A."/>
            <person name="Lipzen A."/>
            <person name="He G."/>
            <person name="Yan M."/>
            <person name="Ng V."/>
            <person name="Cullen D."/>
            <person name="Martin F."/>
            <person name="Rosso M.-N."/>
            <person name="Henrissat B."/>
            <person name="Hibbett D."/>
            <person name="Martinez A.T."/>
            <person name="Grigoriev I.V."/>
        </authorList>
    </citation>
    <scope>NUCLEOTIDE SEQUENCE</scope>
    <source>
        <strain evidence="1">CIRM-BRFM 674</strain>
    </source>
</reference>
<name>A0A9P5Z9S1_9AGAR</name>
<dbReference type="Proteomes" id="UP000807469">
    <property type="component" value="Unassembled WGS sequence"/>
</dbReference>
<proteinExistence type="predicted"/>
<comment type="caution">
    <text evidence="1">The sequence shown here is derived from an EMBL/GenBank/DDBJ whole genome shotgun (WGS) entry which is preliminary data.</text>
</comment>
<organism evidence="1 2">
    <name type="scientific">Pholiota conissans</name>
    <dbReference type="NCBI Taxonomy" id="109636"/>
    <lineage>
        <taxon>Eukaryota</taxon>
        <taxon>Fungi</taxon>
        <taxon>Dikarya</taxon>
        <taxon>Basidiomycota</taxon>
        <taxon>Agaricomycotina</taxon>
        <taxon>Agaricomycetes</taxon>
        <taxon>Agaricomycetidae</taxon>
        <taxon>Agaricales</taxon>
        <taxon>Agaricineae</taxon>
        <taxon>Strophariaceae</taxon>
        <taxon>Pholiota</taxon>
    </lineage>
</organism>
<evidence type="ECO:0000313" key="2">
    <source>
        <dbReference type="Proteomes" id="UP000807469"/>
    </source>
</evidence>
<protein>
    <recommendedName>
        <fullName evidence="3">F-box domain-containing protein</fullName>
    </recommendedName>
</protein>
<dbReference type="EMBL" id="MU155147">
    <property type="protein sequence ID" value="KAF9484098.1"/>
    <property type="molecule type" value="Genomic_DNA"/>
</dbReference>
<accession>A0A9P5Z9S1</accession>